<evidence type="ECO:0000256" key="10">
    <source>
        <dbReference type="PROSITE-ProRule" id="PRU00042"/>
    </source>
</evidence>
<evidence type="ECO:0000313" key="13">
    <source>
        <dbReference type="EMBL" id="KAA8579455.1"/>
    </source>
</evidence>
<keyword evidence="4 10" id="KW-0863">Zinc-finger</keyword>
<feature type="compositionally biased region" description="Basic and acidic residues" evidence="11">
    <location>
        <begin position="96"/>
        <end position="107"/>
    </location>
</feature>
<proteinExistence type="predicted"/>
<gene>
    <name evidence="13" type="ORF">FQN60_006548</name>
</gene>
<evidence type="ECO:0000256" key="4">
    <source>
        <dbReference type="ARBA" id="ARBA00022771"/>
    </source>
</evidence>
<evidence type="ECO:0000256" key="2">
    <source>
        <dbReference type="ARBA" id="ARBA00022723"/>
    </source>
</evidence>
<sequence>MPRRKQSNPQPVKLELEDGAVVCEPGCLVLESDFLLSMTVFSLSVEDDPSAPTDSTFPAFLSCKGCGQLLGDSPLGAGLDLGLQHEASINSSWVEEADRTISADSDRKRRSAGKTDGGAGDIPSKLFSCSLCPFTSRYSNHLKRHMRTHDGQKPYRCLVCPYASAQLVNLQRHARTHTGEKPYRCHQLPPDVGGPRVPLRPAPGPPFPPVLPDVWPHAGGGRPPGGGQGRGGGGGRRRTGVSSLLVGPAVQRRIRVPPQPGRVSGTPTGPSRKHLPHTPWQGWKNQDAEGLTMKHISCENTNAQRRYAPHKITQTHKQTPELKLRRNSDSKLPLFGRALRSEVKLDPLELLGKKYKIERIYEHIMPAWKKLFAEKKLFGAREPPPAAFSVSLSHGTRMRFVSAGLSI</sequence>
<dbReference type="PROSITE" id="PS50157">
    <property type="entry name" value="ZINC_FINGER_C2H2_2"/>
    <property type="match status" value="2"/>
</dbReference>
<keyword evidence="8" id="KW-0804">Transcription</keyword>
<keyword evidence="5" id="KW-0862">Zinc</keyword>
<dbReference type="AlphaFoldDB" id="A0A5J5CEH5"/>
<feature type="region of interest" description="Disordered" evidence="11">
    <location>
        <begin position="256"/>
        <end position="283"/>
    </location>
</feature>
<feature type="region of interest" description="Disordered" evidence="11">
    <location>
        <begin position="94"/>
        <end position="119"/>
    </location>
</feature>
<dbReference type="Proteomes" id="UP000327493">
    <property type="component" value="Chromosome 24"/>
</dbReference>
<dbReference type="Gene3D" id="3.30.160.60">
    <property type="entry name" value="Classic Zinc Finger"/>
    <property type="match status" value="2"/>
</dbReference>
<feature type="domain" description="C2H2-type" evidence="12">
    <location>
        <begin position="155"/>
        <end position="182"/>
    </location>
</feature>
<keyword evidence="2" id="KW-0479">Metal-binding</keyword>
<dbReference type="GO" id="GO:0000978">
    <property type="term" value="F:RNA polymerase II cis-regulatory region sequence-specific DNA binding"/>
    <property type="evidence" value="ECO:0007669"/>
    <property type="project" value="TreeGrafter"/>
</dbReference>
<protein>
    <recommendedName>
        <fullName evidence="12">C2H2-type domain-containing protein</fullName>
    </recommendedName>
</protein>
<reference evidence="13 14" key="1">
    <citation type="submission" date="2019-08" db="EMBL/GenBank/DDBJ databases">
        <title>A chromosome-level genome assembly, high-density linkage maps, and genome scans reveal the genomic architecture of hybrid incompatibilities underlying speciation via character displacement in darters (Percidae: Etheostominae).</title>
        <authorList>
            <person name="Moran R.L."/>
            <person name="Catchen J.M."/>
            <person name="Fuller R.C."/>
        </authorList>
    </citation>
    <scope>NUCLEOTIDE SEQUENCE [LARGE SCALE GENOMIC DNA]</scope>
    <source>
        <strain evidence="13">EspeVRDwgs_2016</strain>
        <tissue evidence="13">Muscle</tissue>
    </source>
</reference>
<dbReference type="SUPFAM" id="SSF57667">
    <property type="entry name" value="beta-beta-alpha zinc fingers"/>
    <property type="match status" value="1"/>
</dbReference>
<dbReference type="PANTHER" id="PTHR24388:SF54">
    <property type="entry name" value="PROTEIN ESCARGOT"/>
    <property type="match status" value="1"/>
</dbReference>
<evidence type="ECO:0000256" key="9">
    <source>
        <dbReference type="ARBA" id="ARBA00023242"/>
    </source>
</evidence>
<keyword evidence="6" id="KW-0805">Transcription regulation</keyword>
<evidence type="ECO:0000256" key="3">
    <source>
        <dbReference type="ARBA" id="ARBA00022737"/>
    </source>
</evidence>
<keyword evidence="14" id="KW-1185">Reference proteome</keyword>
<organism evidence="13 14">
    <name type="scientific">Etheostoma spectabile</name>
    <name type="common">orangethroat darter</name>
    <dbReference type="NCBI Taxonomy" id="54343"/>
    <lineage>
        <taxon>Eukaryota</taxon>
        <taxon>Metazoa</taxon>
        <taxon>Chordata</taxon>
        <taxon>Craniata</taxon>
        <taxon>Vertebrata</taxon>
        <taxon>Euteleostomi</taxon>
        <taxon>Actinopterygii</taxon>
        <taxon>Neopterygii</taxon>
        <taxon>Teleostei</taxon>
        <taxon>Neoteleostei</taxon>
        <taxon>Acanthomorphata</taxon>
        <taxon>Eupercaria</taxon>
        <taxon>Perciformes</taxon>
        <taxon>Percoidei</taxon>
        <taxon>Percidae</taxon>
        <taxon>Etheostomatinae</taxon>
        <taxon>Etheostoma</taxon>
    </lineage>
</organism>
<keyword evidence="7" id="KW-0238">DNA-binding</keyword>
<evidence type="ECO:0000256" key="6">
    <source>
        <dbReference type="ARBA" id="ARBA00023015"/>
    </source>
</evidence>
<dbReference type="InterPro" id="IPR036236">
    <property type="entry name" value="Znf_C2H2_sf"/>
</dbReference>
<dbReference type="SMART" id="SM00355">
    <property type="entry name" value="ZnF_C2H2"/>
    <property type="match status" value="2"/>
</dbReference>
<dbReference type="FunFam" id="3.30.160.60:FF:000049">
    <property type="entry name" value="transcriptional repressor CTCF isoform X1"/>
    <property type="match status" value="1"/>
</dbReference>
<dbReference type="GO" id="GO:0000981">
    <property type="term" value="F:DNA-binding transcription factor activity, RNA polymerase II-specific"/>
    <property type="evidence" value="ECO:0007669"/>
    <property type="project" value="TreeGrafter"/>
</dbReference>
<dbReference type="PANTHER" id="PTHR24388">
    <property type="entry name" value="ZINC FINGER PROTEIN"/>
    <property type="match status" value="1"/>
</dbReference>
<dbReference type="GO" id="GO:0008270">
    <property type="term" value="F:zinc ion binding"/>
    <property type="evidence" value="ECO:0007669"/>
    <property type="project" value="UniProtKB-KW"/>
</dbReference>
<feature type="compositionally biased region" description="Gly residues" evidence="11">
    <location>
        <begin position="218"/>
        <end position="234"/>
    </location>
</feature>
<comment type="subcellular location">
    <subcellularLocation>
        <location evidence="1">Nucleus</location>
    </subcellularLocation>
</comment>
<evidence type="ECO:0000256" key="11">
    <source>
        <dbReference type="SAM" id="MobiDB-lite"/>
    </source>
</evidence>
<dbReference type="InterPro" id="IPR013087">
    <property type="entry name" value="Znf_C2H2_type"/>
</dbReference>
<keyword evidence="9" id="KW-0539">Nucleus</keyword>
<evidence type="ECO:0000313" key="14">
    <source>
        <dbReference type="Proteomes" id="UP000327493"/>
    </source>
</evidence>
<feature type="region of interest" description="Disordered" evidence="11">
    <location>
        <begin position="215"/>
        <end position="240"/>
    </location>
</feature>
<evidence type="ECO:0000256" key="1">
    <source>
        <dbReference type="ARBA" id="ARBA00004123"/>
    </source>
</evidence>
<evidence type="ECO:0000256" key="7">
    <source>
        <dbReference type="ARBA" id="ARBA00023125"/>
    </source>
</evidence>
<dbReference type="EMBL" id="VOFY01000024">
    <property type="protein sequence ID" value="KAA8579455.1"/>
    <property type="molecule type" value="Genomic_DNA"/>
</dbReference>
<evidence type="ECO:0000256" key="5">
    <source>
        <dbReference type="ARBA" id="ARBA00022833"/>
    </source>
</evidence>
<dbReference type="InterPro" id="IPR050527">
    <property type="entry name" value="Snail/Krueppel_Znf"/>
</dbReference>
<evidence type="ECO:0000256" key="8">
    <source>
        <dbReference type="ARBA" id="ARBA00023163"/>
    </source>
</evidence>
<feature type="domain" description="C2H2-type" evidence="12">
    <location>
        <begin position="127"/>
        <end position="154"/>
    </location>
</feature>
<dbReference type="Pfam" id="PF00096">
    <property type="entry name" value="zf-C2H2"/>
    <property type="match status" value="2"/>
</dbReference>
<evidence type="ECO:0000259" key="12">
    <source>
        <dbReference type="PROSITE" id="PS50157"/>
    </source>
</evidence>
<dbReference type="GO" id="GO:0005634">
    <property type="term" value="C:nucleus"/>
    <property type="evidence" value="ECO:0007669"/>
    <property type="project" value="UniProtKB-SubCell"/>
</dbReference>
<comment type="caution">
    <text evidence="13">The sequence shown here is derived from an EMBL/GenBank/DDBJ whole genome shotgun (WGS) entry which is preliminary data.</text>
</comment>
<name>A0A5J5CEH5_9PERO</name>
<keyword evidence="3" id="KW-0677">Repeat</keyword>
<accession>A0A5J5CEH5</accession>